<proteinExistence type="predicted"/>
<dbReference type="Proteomes" id="UP000294530">
    <property type="component" value="Unassembled WGS sequence"/>
</dbReference>
<dbReference type="RefSeq" id="XP_067816718.1">
    <property type="nucleotide sequence ID" value="XM_067960539.1"/>
</dbReference>
<protein>
    <submittedName>
        <fullName evidence="1">Uncharacterized protein</fullName>
    </submittedName>
</protein>
<sequence>MLGKLSGVDYKGIGTGFRQWALLFLDAVEMAELGCEYKWADHIKANKLQRNLHGRALQDYQVHIKR</sequence>
<organism evidence="1 2">
    <name type="scientific">Bremia lactucae</name>
    <name type="common">Lettuce downy mildew</name>
    <dbReference type="NCBI Taxonomy" id="4779"/>
    <lineage>
        <taxon>Eukaryota</taxon>
        <taxon>Sar</taxon>
        <taxon>Stramenopiles</taxon>
        <taxon>Oomycota</taxon>
        <taxon>Peronosporomycetes</taxon>
        <taxon>Peronosporales</taxon>
        <taxon>Peronosporaceae</taxon>
        <taxon>Bremia</taxon>
    </lineage>
</organism>
<evidence type="ECO:0000313" key="1">
    <source>
        <dbReference type="EMBL" id="TDH67219.1"/>
    </source>
</evidence>
<comment type="caution">
    <text evidence="1">The sequence shown here is derived from an EMBL/GenBank/DDBJ whole genome shotgun (WGS) entry which is preliminary data.</text>
</comment>
<accession>A0A976FIP7</accession>
<dbReference type="GeneID" id="94346210"/>
<dbReference type="EMBL" id="SHOA02000006">
    <property type="protein sequence ID" value="TDH67219.1"/>
    <property type="molecule type" value="Genomic_DNA"/>
</dbReference>
<dbReference type="KEGG" id="blac:94346210"/>
<evidence type="ECO:0000313" key="2">
    <source>
        <dbReference type="Proteomes" id="UP000294530"/>
    </source>
</evidence>
<reference evidence="1 2" key="1">
    <citation type="journal article" date="2021" name="Genome Biol.">
        <title>AFLAP: assembly-free linkage analysis pipeline using k-mers from genome sequencing data.</title>
        <authorList>
            <person name="Fletcher K."/>
            <person name="Zhang L."/>
            <person name="Gil J."/>
            <person name="Han R."/>
            <person name="Cavanaugh K."/>
            <person name="Michelmore R."/>
        </authorList>
    </citation>
    <scope>NUCLEOTIDE SEQUENCE [LARGE SCALE GENOMIC DNA]</scope>
    <source>
        <strain evidence="1 2">SF5</strain>
    </source>
</reference>
<dbReference type="OrthoDB" id="98675at2759"/>
<gene>
    <name evidence="1" type="ORF">CCR75_002442</name>
</gene>
<keyword evidence="2" id="KW-1185">Reference proteome</keyword>
<dbReference type="AlphaFoldDB" id="A0A976FIP7"/>
<name>A0A976FIP7_BRELC</name>